<protein>
    <recommendedName>
        <fullName evidence="2">Tetratricopeptide repeat protein 38</fullName>
    </recommendedName>
</protein>
<dbReference type="EMBL" id="CDSF01000122">
    <property type="protein sequence ID" value="CEP01936.1"/>
    <property type="molecule type" value="Genomic_DNA"/>
</dbReference>
<evidence type="ECO:0000256" key="4">
    <source>
        <dbReference type="ARBA" id="ARBA00022803"/>
    </source>
</evidence>
<dbReference type="SUPFAM" id="SSF48452">
    <property type="entry name" value="TPR-like"/>
    <property type="match status" value="1"/>
</dbReference>
<dbReference type="Proteomes" id="UP000039324">
    <property type="component" value="Unassembled WGS sequence"/>
</dbReference>
<dbReference type="Gene3D" id="1.25.40.10">
    <property type="entry name" value="Tetratricopeptide repeat domain"/>
    <property type="match status" value="1"/>
</dbReference>
<keyword evidence="4" id="KW-0802">TPR repeat</keyword>
<proteinExistence type="inferred from homology"/>
<dbReference type="OrthoDB" id="1427555at2759"/>
<reference evidence="5 6" key="1">
    <citation type="submission" date="2015-02" db="EMBL/GenBank/DDBJ databases">
        <authorList>
            <person name="Chooi Y.-H."/>
        </authorList>
    </citation>
    <scope>NUCLEOTIDE SEQUENCE [LARGE SCALE GENOMIC DNA]</scope>
    <source>
        <strain evidence="5">E3</strain>
    </source>
</reference>
<evidence type="ECO:0000256" key="3">
    <source>
        <dbReference type="ARBA" id="ARBA00022737"/>
    </source>
</evidence>
<sequence length="434" mass="47717">MASSCRCGSASHDASRLDECTRHLMLFDVGVGVELARAASGDCPMLALLVAGVAALSGRRRNDPVITAMLETADACETTVVKNHARAVDLWSQARRSDAIESWFAIVVANPTDLLALKFLTTACFFAGNSHVMEEACRIAVPAVNHDARHHVYAMLSFACVENGRIEEAERYAVRALLQRYEDPWAVHALAHVRLEQERYAEGVELLSGNDSSWSRHADLACHIYWHWAIFLIHLGRVGEALDIFDGKIVAELHRSAGYAMDVSDAVSLLVRLEILGHDVGTRWRVVDKFVATTQSSFSYPFTASHYLIHRCHVDPVDQLEDIVSIVADGSGGSCQIVRDCLVGIMSYYLNLDEAALEALFRVRHELKSVGGSNAQRQVFSLITIHAAIRAGRISTARSLISTRTGGAVRERLELASQADSRLPSLPSIQWSTQ</sequence>
<accession>A0A0G4J3T0</accession>
<dbReference type="PANTHER" id="PTHR16263">
    <property type="entry name" value="TETRATRICOPEPTIDE REPEAT PROTEIN 38"/>
    <property type="match status" value="1"/>
</dbReference>
<name>A0A0G4J3T0_PLABS</name>
<dbReference type="PANTHER" id="PTHR16263:SF4">
    <property type="entry name" value="TETRATRICOPEPTIDE REPEAT PROTEIN 38"/>
    <property type="match status" value="1"/>
</dbReference>
<dbReference type="InterPro" id="IPR033891">
    <property type="entry name" value="TTC38"/>
</dbReference>
<evidence type="ECO:0000313" key="5">
    <source>
        <dbReference type="EMBL" id="CEP01936.1"/>
    </source>
</evidence>
<evidence type="ECO:0000256" key="1">
    <source>
        <dbReference type="ARBA" id="ARBA00005857"/>
    </source>
</evidence>
<dbReference type="OMA" id="YAFNDVH"/>
<dbReference type="AlphaFoldDB" id="A0A0G4J3T0"/>
<evidence type="ECO:0000256" key="2">
    <source>
        <dbReference type="ARBA" id="ARBA00019992"/>
    </source>
</evidence>
<keyword evidence="3" id="KW-0677">Repeat</keyword>
<dbReference type="InterPro" id="IPR011990">
    <property type="entry name" value="TPR-like_helical_dom_sf"/>
</dbReference>
<comment type="similarity">
    <text evidence="1">Belongs to the TTC38 family.</text>
</comment>
<keyword evidence="6" id="KW-1185">Reference proteome</keyword>
<evidence type="ECO:0000313" key="6">
    <source>
        <dbReference type="Proteomes" id="UP000039324"/>
    </source>
</evidence>
<organism evidence="5 6">
    <name type="scientific">Plasmodiophora brassicae</name>
    <name type="common">Clubroot disease agent</name>
    <dbReference type="NCBI Taxonomy" id="37360"/>
    <lineage>
        <taxon>Eukaryota</taxon>
        <taxon>Sar</taxon>
        <taxon>Rhizaria</taxon>
        <taxon>Endomyxa</taxon>
        <taxon>Phytomyxea</taxon>
        <taxon>Plasmodiophorida</taxon>
        <taxon>Plasmodiophoridae</taxon>
        <taxon>Plasmodiophora</taxon>
    </lineage>
</organism>
<gene>
    <name evidence="5" type="ORF">PBRA_002201</name>
</gene>